<keyword evidence="3" id="KW-1185">Reference proteome</keyword>
<keyword evidence="1" id="KW-0560">Oxidoreductase</keyword>
<evidence type="ECO:0000313" key="2">
    <source>
        <dbReference type="EMBL" id="PSL00371.1"/>
    </source>
</evidence>
<dbReference type="Proteomes" id="UP000243528">
    <property type="component" value="Unassembled WGS sequence"/>
</dbReference>
<gene>
    <name evidence="2" type="ORF">CLV30_11631</name>
</gene>
<accession>A0A2P8DT36</accession>
<name>A0A2P8DT36_9ACTN</name>
<reference evidence="2 3" key="1">
    <citation type="submission" date="2018-03" db="EMBL/GenBank/DDBJ databases">
        <title>Genomic Encyclopedia of Archaeal and Bacterial Type Strains, Phase II (KMG-II): from individual species to whole genera.</title>
        <authorList>
            <person name="Goeker M."/>
        </authorList>
    </citation>
    <scope>NUCLEOTIDE SEQUENCE [LARGE SCALE GENOMIC DNA]</scope>
    <source>
        <strain evidence="2 3">DSM 45211</strain>
    </source>
</reference>
<comment type="caution">
    <text evidence="2">The sequence shown here is derived from an EMBL/GenBank/DDBJ whole genome shotgun (WGS) entry which is preliminary data.</text>
</comment>
<proteinExistence type="predicted"/>
<dbReference type="PANTHER" id="PTHR43244">
    <property type="match status" value="1"/>
</dbReference>
<evidence type="ECO:0000313" key="3">
    <source>
        <dbReference type="Proteomes" id="UP000243528"/>
    </source>
</evidence>
<evidence type="ECO:0000256" key="1">
    <source>
        <dbReference type="ARBA" id="ARBA00023002"/>
    </source>
</evidence>
<dbReference type="InterPro" id="IPR036661">
    <property type="entry name" value="Luciferase-like_sf"/>
</dbReference>
<dbReference type="PANTHER" id="PTHR43244:SF1">
    <property type="entry name" value="5,10-METHYLENETETRAHYDROMETHANOPTERIN REDUCTASE"/>
    <property type="match status" value="1"/>
</dbReference>
<dbReference type="AlphaFoldDB" id="A0A2P8DT36"/>
<organism evidence="2 3">
    <name type="scientific">Haloactinopolyspora alba</name>
    <dbReference type="NCBI Taxonomy" id="648780"/>
    <lineage>
        <taxon>Bacteria</taxon>
        <taxon>Bacillati</taxon>
        <taxon>Actinomycetota</taxon>
        <taxon>Actinomycetes</taxon>
        <taxon>Jiangellales</taxon>
        <taxon>Jiangellaceae</taxon>
        <taxon>Haloactinopolyspora</taxon>
    </lineage>
</organism>
<dbReference type="SUPFAM" id="SSF51679">
    <property type="entry name" value="Bacterial luciferase-like"/>
    <property type="match status" value="1"/>
</dbReference>
<dbReference type="EMBL" id="PYGE01000016">
    <property type="protein sequence ID" value="PSL00371.1"/>
    <property type="molecule type" value="Genomic_DNA"/>
</dbReference>
<dbReference type="Gene3D" id="3.20.20.30">
    <property type="entry name" value="Luciferase-like domain"/>
    <property type="match status" value="1"/>
</dbReference>
<dbReference type="InterPro" id="IPR050564">
    <property type="entry name" value="F420-G6PD/mer"/>
</dbReference>
<dbReference type="GO" id="GO:0016705">
    <property type="term" value="F:oxidoreductase activity, acting on paired donors, with incorporation or reduction of molecular oxygen"/>
    <property type="evidence" value="ECO:0007669"/>
    <property type="project" value="InterPro"/>
</dbReference>
<protein>
    <submittedName>
        <fullName evidence="2">G6PDH family F420-dependent oxidoreductase</fullName>
    </submittedName>
</protein>
<sequence length="173" mass="18059">MFDLPATAPPIVVAAGGRNAARLAAELGDGLFATEADPDLVDAYRTAGGSGPTYAEVPVSWARDHDTAVQAALRTSRWAVTGWPVMSELPNPANFEAATATVRPEDIAASFACGPDASAVLEATRPYLEAGFDRIAFMNAGPDPDGFIDAFRDELGDRVRADAPAAERGRPTG</sequence>